<sequence length="89" mass="9892">MWVNACCMLSQIKNSWEALSNECKEKASAIDGMDIDSPSYAHHDNQKHSLSSDDQPSSELNFGQQSTQSTVQSRTGKGCFSGKYEEIQE</sequence>
<evidence type="ECO:0000313" key="2">
    <source>
        <dbReference type="EMBL" id="MBW0472980.1"/>
    </source>
</evidence>
<evidence type="ECO:0000256" key="1">
    <source>
        <dbReference type="SAM" id="MobiDB-lite"/>
    </source>
</evidence>
<evidence type="ECO:0000313" key="3">
    <source>
        <dbReference type="Proteomes" id="UP000765509"/>
    </source>
</evidence>
<accession>A0A9Q3BYG5</accession>
<proteinExistence type="predicted"/>
<dbReference type="Proteomes" id="UP000765509">
    <property type="component" value="Unassembled WGS sequence"/>
</dbReference>
<name>A0A9Q3BYG5_9BASI</name>
<feature type="compositionally biased region" description="Low complexity" evidence="1">
    <location>
        <begin position="64"/>
        <end position="75"/>
    </location>
</feature>
<organism evidence="2 3">
    <name type="scientific">Austropuccinia psidii MF-1</name>
    <dbReference type="NCBI Taxonomy" id="1389203"/>
    <lineage>
        <taxon>Eukaryota</taxon>
        <taxon>Fungi</taxon>
        <taxon>Dikarya</taxon>
        <taxon>Basidiomycota</taxon>
        <taxon>Pucciniomycotina</taxon>
        <taxon>Pucciniomycetes</taxon>
        <taxon>Pucciniales</taxon>
        <taxon>Sphaerophragmiaceae</taxon>
        <taxon>Austropuccinia</taxon>
    </lineage>
</organism>
<comment type="caution">
    <text evidence="2">The sequence shown here is derived from an EMBL/GenBank/DDBJ whole genome shotgun (WGS) entry which is preliminary data.</text>
</comment>
<reference evidence="2" key="1">
    <citation type="submission" date="2021-03" db="EMBL/GenBank/DDBJ databases">
        <title>Draft genome sequence of rust myrtle Austropuccinia psidii MF-1, a brazilian biotype.</title>
        <authorList>
            <person name="Quecine M.C."/>
            <person name="Pachon D.M.R."/>
            <person name="Bonatelli M.L."/>
            <person name="Correr F.H."/>
            <person name="Franceschini L.M."/>
            <person name="Leite T.F."/>
            <person name="Margarido G.R.A."/>
            <person name="Almeida C.A."/>
            <person name="Ferrarezi J.A."/>
            <person name="Labate C.A."/>
        </authorList>
    </citation>
    <scope>NUCLEOTIDE SEQUENCE</scope>
    <source>
        <strain evidence="2">MF-1</strain>
    </source>
</reference>
<feature type="compositionally biased region" description="Basic and acidic residues" evidence="1">
    <location>
        <begin position="41"/>
        <end position="51"/>
    </location>
</feature>
<dbReference type="EMBL" id="AVOT02003263">
    <property type="protein sequence ID" value="MBW0472980.1"/>
    <property type="molecule type" value="Genomic_DNA"/>
</dbReference>
<gene>
    <name evidence="2" type="ORF">O181_012695</name>
</gene>
<protein>
    <submittedName>
        <fullName evidence="2">Uncharacterized protein</fullName>
    </submittedName>
</protein>
<keyword evidence="3" id="KW-1185">Reference proteome</keyword>
<dbReference type="AlphaFoldDB" id="A0A9Q3BYG5"/>
<feature type="region of interest" description="Disordered" evidence="1">
    <location>
        <begin position="33"/>
        <end position="89"/>
    </location>
</feature>
<feature type="compositionally biased region" description="Polar residues" evidence="1">
    <location>
        <begin position="52"/>
        <end position="63"/>
    </location>
</feature>